<keyword evidence="1" id="KW-0812">Transmembrane</keyword>
<dbReference type="GeneID" id="73344004"/>
<keyword evidence="4" id="KW-1185">Reference proteome</keyword>
<evidence type="ECO:0000313" key="4">
    <source>
        <dbReference type="Proteomes" id="UP000830671"/>
    </source>
</evidence>
<dbReference type="RefSeq" id="XP_049146138.1">
    <property type="nucleotide sequence ID" value="XM_049288994.1"/>
</dbReference>
<proteinExistence type="predicted"/>
<feature type="chain" id="PRO_5040194973" evidence="2">
    <location>
        <begin position="27"/>
        <end position="947"/>
    </location>
</feature>
<keyword evidence="1" id="KW-0472">Membrane</keyword>
<dbReference type="EMBL" id="CP019477">
    <property type="protein sequence ID" value="UQC84521.1"/>
    <property type="molecule type" value="Genomic_DNA"/>
</dbReference>
<reference evidence="3" key="1">
    <citation type="journal article" date="2021" name="Mol. Plant Microbe Interact.">
        <title>Complete Genome Sequence of the Plant-Pathogenic Fungus Colletotrichum lupini.</title>
        <authorList>
            <person name="Baroncelli R."/>
            <person name="Pensec F."/>
            <person name="Da Lio D."/>
            <person name="Boufleur T."/>
            <person name="Vicente I."/>
            <person name="Sarrocco S."/>
            <person name="Picot A."/>
            <person name="Baraldi E."/>
            <person name="Sukno S."/>
            <person name="Thon M."/>
            <person name="Le Floch G."/>
        </authorList>
    </citation>
    <scope>NUCLEOTIDE SEQUENCE</scope>
    <source>
        <strain evidence="3">IMI 504893</strain>
    </source>
</reference>
<name>A0A9Q8SXH5_9PEZI</name>
<keyword evidence="1" id="KW-1133">Transmembrane helix</keyword>
<protein>
    <submittedName>
        <fullName evidence="3">Uncharacterized protein</fullName>
    </submittedName>
</protein>
<dbReference type="AlphaFoldDB" id="A0A9Q8SXH5"/>
<dbReference type="KEGG" id="clup:CLUP02_10018"/>
<sequence length="947" mass="104351">MEGTENGVLFEVLLRILILMKGKGSGSDGSAVPQRKEPICRAHLAPTFLWYRWRTYLYNLLHSTSSLTTGLAALAYLGLQLVTRLQVSNNTYLGQEEASNNGPNASFICLFPEICPSISTRLLGPSLAGRLALKSSHTYQRIPYLPYTPKAACYTMQRNSTTSPAMARRLRSMGLEVGPDVRLFSCRAHPSTLSTILTDAISMSQRNHLFALQVVYSGAQVPTPGRPSSSEVIAVSTHAFDLGSALREPGVSCSTLTPYLILENLPLLRGFPPLTCDQGSDSSQHDKRCELRRTGRWPRGTNHGRRDGLTILLAPNSPWLLFPKAKRLALPRSTMIRSNLIDALAQHANFFRYPPAPGTWISAKQAHPAAVERHFFASSPTGLSWIRPASRQSPCCLHVLDNTAWASLCAYLLAAWPDGCQGEKFLMFCRTTYPSAAPQAFVTTSAIRQSPPHWSPPFPGLSPSLWSLRPGRDASPDLSTASCTQDHRSSSNVVRPLLCCESHSTAGPIPASAFFSTCAASERKTSTAPLVYHLAVYQLYTLASTTATSACPKPEIGEIIARHDDAAWEAVCFGDMSLINNEIAISQLSTTCCDIPSEGIVQRFPMNHLLGQLPMIVKPYALAREISQDPHQGLDAVKLPSPGSNHLPPWGFCRSPTRKLVFDRHTDHPEKCSRREMALGQLARVDGNLSVWRTKSTQLTDSFEGCCPKTFDAGLRFLESLKVCQTIGHDKLCFLRRVCAACVSLHYSSECRCGRQPDAGRIYTSSASQVPLSGVHSMEAFEALFASLGNRESGIRDGPALPRHVKLSEYLNVDGSWSGCGRGDGNGDQPSWGRMLKASRTRRSTVVVVWCTFRRRPPPTADLGIYFGTYGTEKETDAWRRCGVTHTHAHTYFTLTRLRAHSLTHSRYIFTIVVTFGWVAGGGKMRQQRKRVRREALTSFGRQASLW</sequence>
<evidence type="ECO:0000256" key="2">
    <source>
        <dbReference type="SAM" id="SignalP"/>
    </source>
</evidence>
<dbReference type="Proteomes" id="UP000830671">
    <property type="component" value="Chromosome 5"/>
</dbReference>
<evidence type="ECO:0000313" key="3">
    <source>
        <dbReference type="EMBL" id="UQC84521.1"/>
    </source>
</evidence>
<feature type="transmembrane region" description="Helical" evidence="1">
    <location>
        <begin position="908"/>
        <end position="925"/>
    </location>
</feature>
<evidence type="ECO:0000256" key="1">
    <source>
        <dbReference type="SAM" id="Phobius"/>
    </source>
</evidence>
<gene>
    <name evidence="3" type="ORF">CLUP02_10018</name>
</gene>
<feature type="signal peptide" evidence="2">
    <location>
        <begin position="1"/>
        <end position="26"/>
    </location>
</feature>
<keyword evidence="2" id="KW-0732">Signal</keyword>
<accession>A0A9Q8SXH5</accession>
<organism evidence="3 4">
    <name type="scientific">Colletotrichum lupini</name>
    <dbReference type="NCBI Taxonomy" id="145971"/>
    <lineage>
        <taxon>Eukaryota</taxon>
        <taxon>Fungi</taxon>
        <taxon>Dikarya</taxon>
        <taxon>Ascomycota</taxon>
        <taxon>Pezizomycotina</taxon>
        <taxon>Sordariomycetes</taxon>
        <taxon>Hypocreomycetidae</taxon>
        <taxon>Glomerellales</taxon>
        <taxon>Glomerellaceae</taxon>
        <taxon>Colletotrichum</taxon>
        <taxon>Colletotrichum acutatum species complex</taxon>
    </lineage>
</organism>